<dbReference type="Proteomes" id="UP000823786">
    <property type="component" value="Unassembled WGS sequence"/>
</dbReference>
<proteinExistence type="predicted"/>
<evidence type="ECO:0000256" key="1">
    <source>
        <dbReference type="SAM" id="MobiDB-lite"/>
    </source>
</evidence>
<name>A0ABS4ENI9_9HYPH</name>
<keyword evidence="3" id="KW-1185">Reference proteome</keyword>
<evidence type="ECO:0000313" key="2">
    <source>
        <dbReference type="EMBL" id="MBP1859524.1"/>
    </source>
</evidence>
<dbReference type="EMBL" id="JAGGJV010000005">
    <property type="protein sequence ID" value="MBP1859524.1"/>
    <property type="molecule type" value="Genomic_DNA"/>
</dbReference>
<sequence length="187" mass="20809">MRDTLYPAPKNVAKRPRLPRICQRVAEKTPSAEKSGKVVVYAYKIATPAAPQSNLDRVVILESDVANRQLPGCGTGLDRDTQGAAFIGRAENWEAGRNPALPPQRWWSETSAKGHWRNPGRRRDGPKGQLQSPETSLVAKLMSGLRRAAGRRTCRPRALPARWRFLSCLPQLQKSWRAQGNDHGSPQ</sequence>
<protein>
    <submittedName>
        <fullName evidence="2">Uncharacterized protein</fullName>
    </submittedName>
</protein>
<organism evidence="2 3">
    <name type="scientific">Rhizobium herbae</name>
    <dbReference type="NCBI Taxonomy" id="508661"/>
    <lineage>
        <taxon>Bacteria</taxon>
        <taxon>Pseudomonadati</taxon>
        <taxon>Pseudomonadota</taxon>
        <taxon>Alphaproteobacteria</taxon>
        <taxon>Hyphomicrobiales</taxon>
        <taxon>Rhizobiaceae</taxon>
        <taxon>Rhizobium/Agrobacterium group</taxon>
        <taxon>Rhizobium</taxon>
    </lineage>
</organism>
<feature type="region of interest" description="Disordered" evidence="1">
    <location>
        <begin position="97"/>
        <end position="134"/>
    </location>
</feature>
<reference evidence="2 3" key="1">
    <citation type="submission" date="2021-03" db="EMBL/GenBank/DDBJ databases">
        <title>Genomic Encyclopedia of Type Strains, Phase IV (KMG-IV): sequencing the most valuable type-strain genomes for metagenomic binning, comparative biology and taxonomic classification.</title>
        <authorList>
            <person name="Goeker M."/>
        </authorList>
    </citation>
    <scope>NUCLEOTIDE SEQUENCE [LARGE SCALE GENOMIC DNA]</scope>
    <source>
        <strain evidence="2 3">DSM 26427</strain>
    </source>
</reference>
<comment type="caution">
    <text evidence="2">The sequence shown here is derived from an EMBL/GenBank/DDBJ whole genome shotgun (WGS) entry which is preliminary data.</text>
</comment>
<accession>A0ABS4ENI9</accession>
<gene>
    <name evidence="2" type="ORF">J2Z75_003041</name>
</gene>
<evidence type="ECO:0000313" key="3">
    <source>
        <dbReference type="Proteomes" id="UP000823786"/>
    </source>
</evidence>